<dbReference type="InterPro" id="IPR035996">
    <property type="entry name" value="4pyrrol_Methylase_sf"/>
</dbReference>
<keyword evidence="4 7" id="KW-0808">Transferase</keyword>
<dbReference type="Gene3D" id="3.40.1010.10">
    <property type="entry name" value="Cobalt-precorrin-4 Transmethylase, Domain 1"/>
    <property type="match status" value="1"/>
</dbReference>
<protein>
    <submittedName>
        <fullName evidence="7">Precorrin-3B C17-methyltransferase</fullName>
        <ecNumber evidence="7">2.1.1.131</ecNumber>
    </submittedName>
</protein>
<keyword evidence="8" id="KW-1185">Reference proteome</keyword>
<dbReference type="Gene3D" id="3.30.950.10">
    <property type="entry name" value="Methyltransferase, Cobalt-precorrin-4 Transmethylase, Domain 2"/>
    <property type="match status" value="1"/>
</dbReference>
<dbReference type="PANTHER" id="PTHR47036:SF1">
    <property type="entry name" value="COBALT-FACTOR III C(17)-METHYLTRANSFERASE-RELATED"/>
    <property type="match status" value="1"/>
</dbReference>
<evidence type="ECO:0000256" key="1">
    <source>
        <dbReference type="ARBA" id="ARBA00004953"/>
    </source>
</evidence>
<dbReference type="InterPro" id="IPR051810">
    <property type="entry name" value="Precorrin_MeTrfase"/>
</dbReference>
<comment type="caution">
    <text evidence="7">The sequence shown here is derived from an EMBL/GenBank/DDBJ whole genome shotgun (WGS) entry which is preliminary data.</text>
</comment>
<dbReference type="InterPro" id="IPR006363">
    <property type="entry name" value="Cbl_synth_CobJ/CibH_dom"/>
</dbReference>
<dbReference type="GO" id="GO:0032259">
    <property type="term" value="P:methylation"/>
    <property type="evidence" value="ECO:0007669"/>
    <property type="project" value="UniProtKB-KW"/>
</dbReference>
<evidence type="ECO:0000256" key="5">
    <source>
        <dbReference type="ARBA" id="ARBA00022691"/>
    </source>
</evidence>
<organism evidence="7 8">
    <name type="scientific">Chelatococcus caeni</name>
    <dbReference type="NCBI Taxonomy" id="1348468"/>
    <lineage>
        <taxon>Bacteria</taxon>
        <taxon>Pseudomonadati</taxon>
        <taxon>Pseudomonadota</taxon>
        <taxon>Alphaproteobacteria</taxon>
        <taxon>Hyphomicrobiales</taxon>
        <taxon>Chelatococcaceae</taxon>
        <taxon>Chelatococcus</taxon>
    </lineage>
</organism>
<evidence type="ECO:0000313" key="8">
    <source>
        <dbReference type="Proteomes" id="UP000577362"/>
    </source>
</evidence>
<comment type="pathway">
    <text evidence="1">Cofactor biosynthesis; adenosylcobalamin biosynthesis.</text>
</comment>
<reference evidence="7 8" key="1">
    <citation type="submission" date="2020-08" db="EMBL/GenBank/DDBJ databases">
        <title>Genomic Encyclopedia of Type Strains, Phase IV (KMG-IV): sequencing the most valuable type-strain genomes for metagenomic binning, comparative biology and taxonomic classification.</title>
        <authorList>
            <person name="Goeker M."/>
        </authorList>
    </citation>
    <scope>NUCLEOTIDE SEQUENCE [LARGE SCALE GENOMIC DNA]</scope>
    <source>
        <strain evidence="7 8">DSM 103737</strain>
    </source>
</reference>
<keyword evidence="5" id="KW-0949">S-adenosyl-L-methionine</keyword>
<dbReference type="GO" id="GO:0030789">
    <property type="term" value="F:precorrin-3B C17-methyltransferase activity"/>
    <property type="evidence" value="ECO:0007669"/>
    <property type="project" value="UniProtKB-EC"/>
</dbReference>
<dbReference type="Pfam" id="PF00590">
    <property type="entry name" value="TP_methylase"/>
    <property type="match status" value="1"/>
</dbReference>
<dbReference type="UniPathway" id="UPA00148"/>
<evidence type="ECO:0000256" key="2">
    <source>
        <dbReference type="ARBA" id="ARBA00022573"/>
    </source>
</evidence>
<sequence>MSAPGRLVIVGLGPGEPHWLTPAARAALEGASDLIGYGPYLDRLGDLQPDQRRHASDNRVELERARHALTLAAEGRQVAVVSGGDPGVFAMAAAVFEALEGGDPAWAGLDIAVEPGVTAMLAAAARAGAPLGGDFCAISLSDNLKPWDVLEKRLAAALSADFVICLYNPISRARPWQLGRALAIARAHRAPQTPVIFARAVGRADEKLTVMPLAEAAGGLADMATLVIIGASTTRCVPRPAGERPWVYTPRSYGGGR</sequence>
<evidence type="ECO:0000313" key="7">
    <source>
        <dbReference type="EMBL" id="MBB4019238.1"/>
    </source>
</evidence>
<dbReference type="InterPro" id="IPR014777">
    <property type="entry name" value="4pyrrole_Mease_sub1"/>
</dbReference>
<evidence type="ECO:0000256" key="3">
    <source>
        <dbReference type="ARBA" id="ARBA00022603"/>
    </source>
</evidence>
<keyword evidence="2" id="KW-0169">Cobalamin biosynthesis</keyword>
<accession>A0A840C6M6</accession>
<dbReference type="RefSeq" id="WP_183317979.1">
    <property type="nucleotide sequence ID" value="NZ_JACIEN010000006.1"/>
</dbReference>
<dbReference type="NCBIfam" id="TIGR01466">
    <property type="entry name" value="cobJ_cbiH"/>
    <property type="match status" value="1"/>
</dbReference>
<dbReference type="Proteomes" id="UP000577362">
    <property type="component" value="Unassembled WGS sequence"/>
</dbReference>
<gene>
    <name evidence="7" type="ORF">GGR16_004285</name>
</gene>
<dbReference type="GO" id="GO:0009236">
    <property type="term" value="P:cobalamin biosynthetic process"/>
    <property type="evidence" value="ECO:0007669"/>
    <property type="project" value="UniProtKB-UniPathway"/>
</dbReference>
<dbReference type="AlphaFoldDB" id="A0A840C6M6"/>
<dbReference type="EMBL" id="JACIEN010000006">
    <property type="protein sequence ID" value="MBB4019238.1"/>
    <property type="molecule type" value="Genomic_DNA"/>
</dbReference>
<proteinExistence type="predicted"/>
<dbReference type="PANTHER" id="PTHR47036">
    <property type="entry name" value="COBALT-FACTOR III C(17)-METHYLTRANSFERASE-RELATED"/>
    <property type="match status" value="1"/>
</dbReference>
<dbReference type="EC" id="2.1.1.131" evidence="7"/>
<name>A0A840C6M6_9HYPH</name>
<dbReference type="CDD" id="cd11646">
    <property type="entry name" value="Precorrin_3B_C17_MT"/>
    <property type="match status" value="1"/>
</dbReference>
<evidence type="ECO:0000256" key="4">
    <source>
        <dbReference type="ARBA" id="ARBA00022679"/>
    </source>
</evidence>
<dbReference type="InterPro" id="IPR000878">
    <property type="entry name" value="4pyrrol_Mease"/>
</dbReference>
<evidence type="ECO:0000259" key="6">
    <source>
        <dbReference type="Pfam" id="PF00590"/>
    </source>
</evidence>
<feature type="domain" description="Tetrapyrrole methylase" evidence="6">
    <location>
        <begin position="6"/>
        <end position="216"/>
    </location>
</feature>
<dbReference type="InterPro" id="IPR014776">
    <property type="entry name" value="4pyrrole_Mease_sub2"/>
</dbReference>
<dbReference type="SUPFAM" id="SSF53790">
    <property type="entry name" value="Tetrapyrrole methylase"/>
    <property type="match status" value="1"/>
</dbReference>
<keyword evidence="3 7" id="KW-0489">Methyltransferase</keyword>